<dbReference type="CDD" id="cd06257">
    <property type="entry name" value="DnaJ"/>
    <property type="match status" value="1"/>
</dbReference>
<keyword evidence="2" id="KW-0472">Membrane</keyword>
<sequence>MTDKFITCWDILEIKPTLDVKIIKKAYSAKAILSHPEENCERFIELRRAYEEAILFSKINSLPFENDSNVRDNSHKTRDDQRKDKILNKSEMFDFKFADNDDLSSQEHYLNKVFIEDYFRKIMKNRDIAVNQIIYEEEFSQVIGNKKSVIYLIKKCYVFQKGTNAKNTKEIGTLIRLLERQWFSDKEVISILVKLENDSRWNQIEETENADYGLIFILLPFLPLFLFLIYQIITNNN</sequence>
<name>A0A7G9S1G9_9FIRM</name>
<keyword evidence="4" id="KW-1185">Reference proteome</keyword>
<reference evidence="3 4" key="1">
    <citation type="submission" date="2020-08" db="EMBL/GenBank/DDBJ databases">
        <title>Genome sequence of Erysipelothrix inopinata DSM 15511T.</title>
        <authorList>
            <person name="Hyun D.-W."/>
            <person name="Bae J.-W."/>
        </authorList>
    </citation>
    <scope>NUCLEOTIDE SEQUENCE [LARGE SCALE GENOMIC DNA]</scope>
    <source>
        <strain evidence="3 4">DSM 15511</strain>
    </source>
</reference>
<dbReference type="SUPFAM" id="SSF46565">
    <property type="entry name" value="Chaperone J-domain"/>
    <property type="match status" value="1"/>
</dbReference>
<dbReference type="GO" id="GO:0006260">
    <property type="term" value="P:DNA replication"/>
    <property type="evidence" value="ECO:0007669"/>
    <property type="project" value="UniProtKB-KW"/>
</dbReference>
<dbReference type="KEGG" id="eio:H9L01_04885"/>
<dbReference type="InterPro" id="IPR036869">
    <property type="entry name" value="J_dom_sf"/>
</dbReference>
<dbReference type="Gene3D" id="1.10.287.110">
    <property type="entry name" value="DnaJ domain"/>
    <property type="match status" value="1"/>
</dbReference>
<keyword evidence="2" id="KW-0812">Transmembrane</keyword>
<accession>A0A7G9S1G9</accession>
<keyword evidence="2" id="KW-1133">Transmembrane helix</keyword>
<dbReference type="AlphaFoldDB" id="A0A7G9S1G9"/>
<proteinExistence type="predicted"/>
<feature type="transmembrane region" description="Helical" evidence="2">
    <location>
        <begin position="212"/>
        <end position="233"/>
    </location>
</feature>
<gene>
    <name evidence="3" type="ORF">H9L01_04885</name>
</gene>
<keyword evidence="1" id="KW-0235">DNA replication</keyword>
<evidence type="ECO:0000313" key="3">
    <source>
        <dbReference type="EMBL" id="QNN61694.1"/>
    </source>
</evidence>
<organism evidence="3 4">
    <name type="scientific">Erysipelothrix inopinata</name>
    <dbReference type="NCBI Taxonomy" id="225084"/>
    <lineage>
        <taxon>Bacteria</taxon>
        <taxon>Bacillati</taxon>
        <taxon>Bacillota</taxon>
        <taxon>Erysipelotrichia</taxon>
        <taxon>Erysipelotrichales</taxon>
        <taxon>Erysipelotrichaceae</taxon>
        <taxon>Erysipelothrix</taxon>
    </lineage>
</organism>
<evidence type="ECO:0000313" key="4">
    <source>
        <dbReference type="Proteomes" id="UP000515928"/>
    </source>
</evidence>
<dbReference type="EMBL" id="CP060715">
    <property type="protein sequence ID" value="QNN61694.1"/>
    <property type="molecule type" value="Genomic_DNA"/>
</dbReference>
<protein>
    <recommendedName>
        <fullName evidence="5">J domain-containing protein</fullName>
    </recommendedName>
</protein>
<evidence type="ECO:0000256" key="1">
    <source>
        <dbReference type="ARBA" id="ARBA00022705"/>
    </source>
</evidence>
<dbReference type="InterPro" id="IPR001623">
    <property type="entry name" value="DnaJ_domain"/>
</dbReference>
<evidence type="ECO:0000256" key="2">
    <source>
        <dbReference type="SAM" id="Phobius"/>
    </source>
</evidence>
<dbReference type="Proteomes" id="UP000515928">
    <property type="component" value="Chromosome"/>
</dbReference>
<dbReference type="RefSeq" id="WP_187534890.1">
    <property type="nucleotide sequence ID" value="NZ_CBCSHU010000015.1"/>
</dbReference>
<evidence type="ECO:0008006" key="5">
    <source>
        <dbReference type="Google" id="ProtNLM"/>
    </source>
</evidence>